<keyword evidence="1" id="KW-1133">Transmembrane helix</keyword>
<accession>X1D5K6</accession>
<keyword evidence="1" id="KW-0812">Transmembrane</keyword>
<keyword evidence="1" id="KW-0472">Membrane</keyword>
<proteinExistence type="predicted"/>
<reference evidence="2" key="1">
    <citation type="journal article" date="2014" name="Front. Microbiol.">
        <title>High frequency of phylogenetically diverse reductive dehalogenase-homologous genes in deep subseafloor sedimentary metagenomes.</title>
        <authorList>
            <person name="Kawai M."/>
            <person name="Futagami T."/>
            <person name="Toyoda A."/>
            <person name="Takaki Y."/>
            <person name="Nishi S."/>
            <person name="Hori S."/>
            <person name="Arai W."/>
            <person name="Tsubouchi T."/>
            <person name="Morono Y."/>
            <person name="Uchiyama I."/>
            <person name="Ito T."/>
            <person name="Fujiyama A."/>
            <person name="Inagaki F."/>
            <person name="Takami H."/>
        </authorList>
    </citation>
    <scope>NUCLEOTIDE SEQUENCE</scope>
    <source>
        <strain evidence="2">Expedition CK06-06</strain>
    </source>
</reference>
<dbReference type="AlphaFoldDB" id="X1D5K6"/>
<protein>
    <submittedName>
        <fullName evidence="2">Uncharacterized protein</fullName>
    </submittedName>
</protein>
<feature type="non-terminal residue" evidence="2">
    <location>
        <position position="1"/>
    </location>
</feature>
<evidence type="ECO:0000256" key="1">
    <source>
        <dbReference type="SAM" id="Phobius"/>
    </source>
</evidence>
<dbReference type="EMBL" id="BART01035544">
    <property type="protein sequence ID" value="GAH15472.1"/>
    <property type="molecule type" value="Genomic_DNA"/>
</dbReference>
<organism evidence="2">
    <name type="scientific">marine sediment metagenome</name>
    <dbReference type="NCBI Taxonomy" id="412755"/>
    <lineage>
        <taxon>unclassified sequences</taxon>
        <taxon>metagenomes</taxon>
        <taxon>ecological metagenomes</taxon>
    </lineage>
</organism>
<name>X1D5K6_9ZZZZ</name>
<gene>
    <name evidence="2" type="ORF">S01H4_60316</name>
</gene>
<sequence>SYVSSLLLYLEVKEKKICIILDTKLNQKKYYDETGLDASKKRKLKAGYRKWLILTITENNRDIVETQAFLSNTGEYCIYCYFGIIPIIIITVFSSMYLTLSQTFVIILVVVIFILTICIILDRRSSNMKYKQMDSEIKRILFEEETGYNPIVKYIKG</sequence>
<evidence type="ECO:0000313" key="2">
    <source>
        <dbReference type="EMBL" id="GAH15472.1"/>
    </source>
</evidence>
<feature type="transmembrane region" description="Helical" evidence="1">
    <location>
        <begin position="104"/>
        <end position="121"/>
    </location>
</feature>
<feature type="transmembrane region" description="Helical" evidence="1">
    <location>
        <begin position="76"/>
        <end position="98"/>
    </location>
</feature>
<comment type="caution">
    <text evidence="2">The sequence shown here is derived from an EMBL/GenBank/DDBJ whole genome shotgun (WGS) entry which is preliminary data.</text>
</comment>